<dbReference type="AlphaFoldDB" id="A0A8J8NUJ8"/>
<evidence type="ECO:0000256" key="1">
    <source>
        <dbReference type="ARBA" id="ARBA00022618"/>
    </source>
</evidence>
<organism evidence="4 5">
    <name type="scientific">Halteria grandinella</name>
    <dbReference type="NCBI Taxonomy" id="5974"/>
    <lineage>
        <taxon>Eukaryota</taxon>
        <taxon>Sar</taxon>
        <taxon>Alveolata</taxon>
        <taxon>Ciliophora</taxon>
        <taxon>Intramacronucleata</taxon>
        <taxon>Spirotrichea</taxon>
        <taxon>Stichotrichia</taxon>
        <taxon>Sporadotrichida</taxon>
        <taxon>Halteriidae</taxon>
        <taxon>Halteria</taxon>
    </lineage>
</organism>
<comment type="caution">
    <text evidence="4">The sequence shown here is derived from an EMBL/GenBank/DDBJ whole genome shotgun (WGS) entry which is preliminary data.</text>
</comment>
<dbReference type="InterPro" id="IPR019156">
    <property type="entry name" value="Ataxin-10_domain"/>
</dbReference>
<proteinExistence type="predicted"/>
<evidence type="ECO:0000313" key="4">
    <source>
        <dbReference type="EMBL" id="TNV81773.1"/>
    </source>
</evidence>
<sequence>MLIQCKFKMEPVIQPLQYFKKLDQDPSLFQQQSELVQKSLSEFKIIIQDFLCGNESADLTEIREILRIIRKLLSVHQKPAQDLVREADIYPSLFKLVQQEHSLITAFLGFMVNFITANPENQSLTLPDLLSNEFLLSQALLQNESTFYLLLYFHNSIVNNSTHRDHFFFHSPAFTLITHSILKDYPHFDTDSAFFSQVHEWYTRILMIALTTQTVSGDKVESLYRAVFVKCGGQLVGGEFSLAEIQVSEGVVMKGVTTVQAKLLKYTAELVEELSEDNVANAVTLDKLSRGKDLMLLLAQDIFPALIRAYRENFTLEEFLRKLHNQDSDSSVLLQTHEDTLDALDALLCIFGDLTALTADEQYLAQSPHQNQTDANELTTYLNSLSLLETVLILFHTLKTSVDTMREVKSYHSQESAAKVRKEEDTKLFAGFFSKITKLLANLTYLQKQAVEDAFLHRNKAYMGLVLGHARMDENNPTMREWCLMVIRNMCQVSSGVREMLQGLKKVDVGEGVLEEMGIKEQYEQQMKKYV</sequence>
<gene>
    <name evidence="4" type="ORF">FGO68_gene10464</name>
</gene>
<evidence type="ECO:0000313" key="5">
    <source>
        <dbReference type="Proteomes" id="UP000785679"/>
    </source>
</evidence>
<name>A0A8J8NUJ8_HALGN</name>
<dbReference type="OrthoDB" id="379794at2759"/>
<dbReference type="InterPro" id="IPR016024">
    <property type="entry name" value="ARM-type_fold"/>
</dbReference>
<dbReference type="Proteomes" id="UP000785679">
    <property type="component" value="Unassembled WGS sequence"/>
</dbReference>
<dbReference type="GO" id="GO:0005829">
    <property type="term" value="C:cytosol"/>
    <property type="evidence" value="ECO:0007669"/>
    <property type="project" value="TreeGrafter"/>
</dbReference>
<dbReference type="GO" id="GO:0051301">
    <property type="term" value="P:cell division"/>
    <property type="evidence" value="ECO:0007669"/>
    <property type="project" value="UniProtKB-KW"/>
</dbReference>
<keyword evidence="1" id="KW-0132">Cell division</keyword>
<dbReference type="PANTHER" id="PTHR13255:SF0">
    <property type="entry name" value="ATAXIN-10"/>
    <property type="match status" value="1"/>
</dbReference>
<dbReference type="Pfam" id="PF09759">
    <property type="entry name" value="Atx10homo_assoc"/>
    <property type="match status" value="1"/>
</dbReference>
<dbReference type="PANTHER" id="PTHR13255">
    <property type="entry name" value="ATAXIN-10"/>
    <property type="match status" value="1"/>
</dbReference>
<evidence type="ECO:0000256" key="2">
    <source>
        <dbReference type="ARBA" id="ARBA00023306"/>
    </source>
</evidence>
<keyword evidence="2" id="KW-0131">Cell cycle</keyword>
<feature type="domain" description="Ataxin-10" evidence="3">
    <location>
        <begin position="435"/>
        <end position="526"/>
    </location>
</feature>
<evidence type="ECO:0000259" key="3">
    <source>
        <dbReference type="Pfam" id="PF09759"/>
    </source>
</evidence>
<dbReference type="SUPFAM" id="SSF48371">
    <property type="entry name" value="ARM repeat"/>
    <property type="match status" value="1"/>
</dbReference>
<keyword evidence="5" id="KW-1185">Reference proteome</keyword>
<reference evidence="4" key="1">
    <citation type="submission" date="2019-06" db="EMBL/GenBank/DDBJ databases">
        <authorList>
            <person name="Zheng W."/>
        </authorList>
    </citation>
    <scope>NUCLEOTIDE SEQUENCE</scope>
    <source>
        <strain evidence="4">QDHG01</strain>
    </source>
</reference>
<accession>A0A8J8NUJ8</accession>
<dbReference type="EMBL" id="RRYP01005751">
    <property type="protein sequence ID" value="TNV81773.1"/>
    <property type="molecule type" value="Genomic_DNA"/>
</dbReference>
<dbReference type="InterPro" id="IPR051374">
    <property type="entry name" value="Ataxin-10/CTR86_families"/>
</dbReference>
<protein>
    <recommendedName>
        <fullName evidence="3">Ataxin-10 domain-containing protein</fullName>
    </recommendedName>
</protein>